<gene>
    <name evidence="2" type="ORF">C8J55DRAFT_561407</name>
</gene>
<accession>A0A9W9DMT8</accession>
<feature type="compositionally biased region" description="Polar residues" evidence="1">
    <location>
        <begin position="1"/>
        <end position="12"/>
    </location>
</feature>
<dbReference type="Proteomes" id="UP001150238">
    <property type="component" value="Unassembled WGS sequence"/>
</dbReference>
<evidence type="ECO:0000313" key="3">
    <source>
        <dbReference type="Proteomes" id="UP001150238"/>
    </source>
</evidence>
<evidence type="ECO:0000313" key="2">
    <source>
        <dbReference type="EMBL" id="KAJ4477832.1"/>
    </source>
</evidence>
<comment type="caution">
    <text evidence="2">The sequence shown here is derived from an EMBL/GenBank/DDBJ whole genome shotgun (WGS) entry which is preliminary data.</text>
</comment>
<dbReference type="EMBL" id="JANVFS010000018">
    <property type="protein sequence ID" value="KAJ4477832.1"/>
    <property type="molecule type" value="Genomic_DNA"/>
</dbReference>
<name>A0A9W9DMT8_9AGAR</name>
<dbReference type="AlphaFoldDB" id="A0A9W9DMT8"/>
<reference evidence="2" key="2">
    <citation type="journal article" date="2023" name="Proc. Natl. Acad. Sci. U.S.A.">
        <title>A global phylogenomic analysis of the shiitake genus Lentinula.</title>
        <authorList>
            <person name="Sierra-Patev S."/>
            <person name="Min B."/>
            <person name="Naranjo-Ortiz M."/>
            <person name="Looney B."/>
            <person name="Konkel Z."/>
            <person name="Slot J.C."/>
            <person name="Sakamoto Y."/>
            <person name="Steenwyk J.L."/>
            <person name="Rokas A."/>
            <person name="Carro J."/>
            <person name="Camarero S."/>
            <person name="Ferreira P."/>
            <person name="Molpeceres G."/>
            <person name="Ruiz-Duenas F.J."/>
            <person name="Serrano A."/>
            <person name="Henrissat B."/>
            <person name="Drula E."/>
            <person name="Hughes K.W."/>
            <person name="Mata J.L."/>
            <person name="Ishikawa N.K."/>
            <person name="Vargas-Isla R."/>
            <person name="Ushijima S."/>
            <person name="Smith C.A."/>
            <person name="Donoghue J."/>
            <person name="Ahrendt S."/>
            <person name="Andreopoulos W."/>
            <person name="He G."/>
            <person name="LaButti K."/>
            <person name="Lipzen A."/>
            <person name="Ng V."/>
            <person name="Riley R."/>
            <person name="Sandor L."/>
            <person name="Barry K."/>
            <person name="Martinez A.T."/>
            <person name="Xiao Y."/>
            <person name="Gibbons J.G."/>
            <person name="Terashima K."/>
            <person name="Grigoriev I.V."/>
            <person name="Hibbett D."/>
        </authorList>
    </citation>
    <scope>NUCLEOTIDE SEQUENCE</scope>
    <source>
        <strain evidence="2">Sp2 HRB7682 ss15</strain>
    </source>
</reference>
<proteinExistence type="predicted"/>
<feature type="region of interest" description="Disordered" evidence="1">
    <location>
        <begin position="1"/>
        <end position="34"/>
    </location>
</feature>
<sequence>MSSTVHFASSPQVPEVDAVVPKPKPIRKSRPKAPAYERHGPLVLGFAFSYRELGKRGFERLPEYRELSQQSPQPDYKMMVMSQTFIHRLCADIDHLWPQVFKGRGRDPDTGSGMYIVGLSSNRDSDRLRMPTPAQAEEMQKILQCGEAQWYPDLSPHSKTNSRASRF</sequence>
<protein>
    <submittedName>
        <fullName evidence="2">Uncharacterized protein</fullName>
    </submittedName>
</protein>
<organism evidence="2 3">
    <name type="scientific">Lentinula lateritia</name>
    <dbReference type="NCBI Taxonomy" id="40482"/>
    <lineage>
        <taxon>Eukaryota</taxon>
        <taxon>Fungi</taxon>
        <taxon>Dikarya</taxon>
        <taxon>Basidiomycota</taxon>
        <taxon>Agaricomycotina</taxon>
        <taxon>Agaricomycetes</taxon>
        <taxon>Agaricomycetidae</taxon>
        <taxon>Agaricales</taxon>
        <taxon>Marasmiineae</taxon>
        <taxon>Omphalotaceae</taxon>
        <taxon>Lentinula</taxon>
    </lineage>
</organism>
<evidence type="ECO:0000256" key="1">
    <source>
        <dbReference type="SAM" id="MobiDB-lite"/>
    </source>
</evidence>
<reference evidence="2" key="1">
    <citation type="submission" date="2022-08" db="EMBL/GenBank/DDBJ databases">
        <authorList>
            <consortium name="DOE Joint Genome Institute"/>
            <person name="Min B."/>
            <person name="Riley R."/>
            <person name="Sierra-Patev S."/>
            <person name="Naranjo-Ortiz M."/>
            <person name="Looney B."/>
            <person name="Konkel Z."/>
            <person name="Slot J.C."/>
            <person name="Sakamoto Y."/>
            <person name="Steenwyk J.L."/>
            <person name="Rokas A."/>
            <person name="Carro J."/>
            <person name="Camarero S."/>
            <person name="Ferreira P."/>
            <person name="Molpeceres G."/>
            <person name="Ruiz-Duenas F.J."/>
            <person name="Serrano A."/>
            <person name="Henrissat B."/>
            <person name="Drula E."/>
            <person name="Hughes K.W."/>
            <person name="Mata J.L."/>
            <person name="Ishikawa N.K."/>
            <person name="Vargas-Isla R."/>
            <person name="Ushijima S."/>
            <person name="Smith C.A."/>
            <person name="Ahrendt S."/>
            <person name="Andreopoulos W."/>
            <person name="He G."/>
            <person name="Labutti K."/>
            <person name="Lipzen A."/>
            <person name="Ng V."/>
            <person name="Sandor L."/>
            <person name="Barry K."/>
            <person name="Martinez A.T."/>
            <person name="Xiao Y."/>
            <person name="Gibbons J.G."/>
            <person name="Terashima K."/>
            <person name="Hibbett D.S."/>
            <person name="Grigoriev I.V."/>
        </authorList>
    </citation>
    <scope>NUCLEOTIDE SEQUENCE</scope>
    <source>
        <strain evidence="2">Sp2 HRB7682 ss15</strain>
    </source>
</reference>